<evidence type="ECO:0000313" key="1">
    <source>
        <dbReference type="EMBL" id="KAJ1933607.1"/>
    </source>
</evidence>
<comment type="caution">
    <text evidence="1">The sequence shown here is derived from an EMBL/GenBank/DDBJ whole genome shotgun (WGS) entry which is preliminary data.</text>
</comment>
<dbReference type="Proteomes" id="UP001150603">
    <property type="component" value="Unassembled WGS sequence"/>
</dbReference>
<gene>
    <name evidence="1" type="ORF">FBU59_005972</name>
</gene>
<name>A0ACC1J1G7_9FUNG</name>
<accession>A0ACC1J1G7</accession>
<proteinExistence type="predicted"/>
<organism evidence="1 2">
    <name type="scientific">Linderina macrospora</name>
    <dbReference type="NCBI Taxonomy" id="4868"/>
    <lineage>
        <taxon>Eukaryota</taxon>
        <taxon>Fungi</taxon>
        <taxon>Fungi incertae sedis</taxon>
        <taxon>Zoopagomycota</taxon>
        <taxon>Kickxellomycotina</taxon>
        <taxon>Kickxellomycetes</taxon>
        <taxon>Kickxellales</taxon>
        <taxon>Kickxellaceae</taxon>
        <taxon>Linderina</taxon>
    </lineage>
</organism>
<dbReference type="EMBL" id="JANBPW010004997">
    <property type="protein sequence ID" value="KAJ1933607.1"/>
    <property type="molecule type" value="Genomic_DNA"/>
</dbReference>
<protein>
    <submittedName>
        <fullName evidence="1">Uncharacterized protein</fullName>
    </submittedName>
</protein>
<sequence>MTDQHPADASHTVRGTGTEPSSGAPTEAPGSLTPSASSILRVLLPSLTRLDEQLESVWTKQDALNEVLDRIAGELELFDELVVPPGASSDSLPQAAASKQPGTMGLHAAARLKESRTRIAAINAVLKRVRARLDNVAMLAQAKALQNQQQQQQQQ</sequence>
<keyword evidence="2" id="KW-1185">Reference proteome</keyword>
<reference evidence="1" key="1">
    <citation type="submission" date="2022-07" db="EMBL/GenBank/DDBJ databases">
        <title>Phylogenomic reconstructions and comparative analyses of Kickxellomycotina fungi.</title>
        <authorList>
            <person name="Reynolds N.K."/>
            <person name="Stajich J.E."/>
            <person name="Barry K."/>
            <person name="Grigoriev I.V."/>
            <person name="Crous P."/>
            <person name="Smith M.E."/>
        </authorList>
    </citation>
    <scope>NUCLEOTIDE SEQUENCE</scope>
    <source>
        <strain evidence="1">NRRL 5244</strain>
    </source>
</reference>
<evidence type="ECO:0000313" key="2">
    <source>
        <dbReference type="Proteomes" id="UP001150603"/>
    </source>
</evidence>